<dbReference type="GO" id="GO:0004337">
    <property type="term" value="F:(2E,6E)-farnesyl diphosphate synthase activity"/>
    <property type="evidence" value="ECO:0007669"/>
    <property type="project" value="UniProtKB-EC"/>
</dbReference>
<evidence type="ECO:0000256" key="7">
    <source>
        <dbReference type="ARBA" id="ARBA00022842"/>
    </source>
</evidence>
<dbReference type="PROSITE" id="PS00723">
    <property type="entry name" value="POLYPRENYL_SYNTHASE_1"/>
    <property type="match status" value="1"/>
</dbReference>
<dbReference type="PANTHER" id="PTHR43281:SF1">
    <property type="entry name" value="FARNESYL DIPHOSPHATE SYNTHASE"/>
    <property type="match status" value="1"/>
</dbReference>
<evidence type="ECO:0000256" key="11">
    <source>
        <dbReference type="ARBA" id="ARBA00049399"/>
    </source>
</evidence>
<comment type="similarity">
    <text evidence="2 12">Belongs to the FPP/GGPP synthase family.</text>
</comment>
<evidence type="ECO:0000256" key="6">
    <source>
        <dbReference type="ARBA" id="ARBA00022723"/>
    </source>
</evidence>
<evidence type="ECO:0000256" key="8">
    <source>
        <dbReference type="ARBA" id="ARBA00023229"/>
    </source>
</evidence>
<protein>
    <recommendedName>
        <fullName evidence="4">Farnesyl diphosphate synthase</fullName>
        <ecNumber evidence="3">2.5.1.10</ecNumber>
    </recommendedName>
    <alternativeName>
        <fullName evidence="10">(2E,6E)-farnesyl diphosphate synthase</fullName>
    </alternativeName>
    <alternativeName>
        <fullName evidence="9">Geranyltranstransferase</fullName>
    </alternativeName>
</protein>
<dbReference type="Gene3D" id="1.10.600.10">
    <property type="entry name" value="Farnesyl Diphosphate Synthase"/>
    <property type="match status" value="1"/>
</dbReference>
<sequence>MKFKEFSQRYLPQINHNLAEYFADRDDDIFKIMVYSLNSAGKRLRPLLTLASFASSGKVIDSSIIDAATAVEFVHAYSLVHDDLPEMDNDEKRRGQASAWKEFGVGNAVLAGDGLLTEAFKKLSDLQLPEAVRLKLIYSLALAAGPDNMIRGQQYDLFSQEKVESVEDLEFVHLMKTGALMTYAATAGGVLAGLSNEKIRALNVYGANLGIAFQIKDDLTDITQDEKEHKKSFPSLVGTKKSQENLNEHLKLAADALKQVPDFQSSLLLDLLDQV</sequence>
<evidence type="ECO:0000313" key="14">
    <source>
        <dbReference type="Proteomes" id="UP001167919"/>
    </source>
</evidence>
<evidence type="ECO:0000256" key="12">
    <source>
        <dbReference type="RuleBase" id="RU004466"/>
    </source>
</evidence>
<organism evidence="13 14">
    <name type="scientific">Oenococcus sicerae</name>
    <dbReference type="NCBI Taxonomy" id="2203724"/>
    <lineage>
        <taxon>Bacteria</taxon>
        <taxon>Bacillati</taxon>
        <taxon>Bacillota</taxon>
        <taxon>Bacilli</taxon>
        <taxon>Lactobacillales</taxon>
        <taxon>Lactobacillaceae</taxon>
        <taxon>Oenococcus</taxon>
    </lineage>
</organism>
<evidence type="ECO:0000256" key="2">
    <source>
        <dbReference type="ARBA" id="ARBA00006706"/>
    </source>
</evidence>
<evidence type="ECO:0000256" key="10">
    <source>
        <dbReference type="ARBA" id="ARBA00032873"/>
    </source>
</evidence>
<dbReference type="AlphaFoldDB" id="A0AAJ1R9T5"/>
<dbReference type="SUPFAM" id="SSF48576">
    <property type="entry name" value="Terpenoid synthases"/>
    <property type="match status" value="1"/>
</dbReference>
<dbReference type="InterPro" id="IPR008949">
    <property type="entry name" value="Isoprenoid_synthase_dom_sf"/>
</dbReference>
<dbReference type="FunFam" id="1.10.600.10:FF:000001">
    <property type="entry name" value="Geranylgeranyl diphosphate synthase"/>
    <property type="match status" value="1"/>
</dbReference>
<dbReference type="SFLD" id="SFLDS00005">
    <property type="entry name" value="Isoprenoid_Synthase_Type_I"/>
    <property type="match status" value="1"/>
</dbReference>
<evidence type="ECO:0000256" key="4">
    <source>
        <dbReference type="ARBA" id="ARBA00015100"/>
    </source>
</evidence>
<evidence type="ECO:0000256" key="3">
    <source>
        <dbReference type="ARBA" id="ARBA00012439"/>
    </source>
</evidence>
<keyword evidence="6" id="KW-0479">Metal-binding</keyword>
<evidence type="ECO:0000313" key="13">
    <source>
        <dbReference type="EMBL" id="MDN6900824.1"/>
    </source>
</evidence>
<dbReference type="InterPro" id="IPR033749">
    <property type="entry name" value="Polyprenyl_synt_CS"/>
</dbReference>
<comment type="caution">
    <text evidence="13">The sequence shown here is derived from an EMBL/GenBank/DDBJ whole genome shotgun (WGS) entry which is preliminary data.</text>
</comment>
<proteinExistence type="inferred from homology"/>
<keyword evidence="5 12" id="KW-0808">Transferase</keyword>
<reference evidence="13" key="1">
    <citation type="submission" date="2019-01" db="EMBL/GenBank/DDBJ databases">
        <title>Oenococcus sicerae UCMA17102.</title>
        <authorList>
            <person name="Cousin F.J."/>
            <person name="Le Guellec R."/>
            <person name="Cretenet M."/>
        </authorList>
    </citation>
    <scope>NUCLEOTIDE SEQUENCE</scope>
    <source>
        <strain evidence="13">UCMA17102</strain>
    </source>
</reference>
<dbReference type="Pfam" id="PF00348">
    <property type="entry name" value="polyprenyl_synt"/>
    <property type="match status" value="1"/>
</dbReference>
<gene>
    <name evidence="13" type="ORF">EVC35_07485</name>
</gene>
<evidence type="ECO:0000256" key="1">
    <source>
        <dbReference type="ARBA" id="ARBA00001946"/>
    </source>
</evidence>
<accession>A0AAJ1R9T5</accession>
<comment type="catalytic activity">
    <reaction evidence="11">
        <text>isopentenyl diphosphate + (2E)-geranyl diphosphate = (2E,6E)-farnesyl diphosphate + diphosphate</text>
        <dbReference type="Rhea" id="RHEA:19361"/>
        <dbReference type="ChEBI" id="CHEBI:33019"/>
        <dbReference type="ChEBI" id="CHEBI:58057"/>
        <dbReference type="ChEBI" id="CHEBI:128769"/>
        <dbReference type="ChEBI" id="CHEBI:175763"/>
        <dbReference type="EC" id="2.5.1.10"/>
    </reaction>
</comment>
<evidence type="ECO:0000256" key="5">
    <source>
        <dbReference type="ARBA" id="ARBA00022679"/>
    </source>
</evidence>
<dbReference type="PROSITE" id="PS00444">
    <property type="entry name" value="POLYPRENYL_SYNTHASE_2"/>
    <property type="match status" value="1"/>
</dbReference>
<dbReference type="RefSeq" id="WP_301711418.1">
    <property type="nucleotide sequence ID" value="NZ_SDWY01000004.1"/>
</dbReference>
<dbReference type="EC" id="2.5.1.10" evidence="3"/>
<dbReference type="GO" id="GO:0046872">
    <property type="term" value="F:metal ion binding"/>
    <property type="evidence" value="ECO:0007669"/>
    <property type="project" value="UniProtKB-KW"/>
</dbReference>
<dbReference type="Proteomes" id="UP001167919">
    <property type="component" value="Unassembled WGS sequence"/>
</dbReference>
<name>A0AAJ1R9T5_9LACO</name>
<keyword evidence="8" id="KW-0414">Isoprene biosynthesis</keyword>
<dbReference type="CDD" id="cd00685">
    <property type="entry name" value="Trans_IPPS_HT"/>
    <property type="match status" value="1"/>
</dbReference>
<dbReference type="EMBL" id="SDWY01000004">
    <property type="protein sequence ID" value="MDN6900824.1"/>
    <property type="molecule type" value="Genomic_DNA"/>
</dbReference>
<evidence type="ECO:0000256" key="9">
    <source>
        <dbReference type="ARBA" id="ARBA00032380"/>
    </source>
</evidence>
<keyword evidence="7" id="KW-0460">Magnesium</keyword>
<dbReference type="GO" id="GO:0016114">
    <property type="term" value="P:terpenoid biosynthetic process"/>
    <property type="evidence" value="ECO:0007669"/>
    <property type="project" value="UniProtKB-ARBA"/>
</dbReference>
<dbReference type="SFLD" id="SFLDG01017">
    <property type="entry name" value="Polyprenyl_Transferase_Like"/>
    <property type="match status" value="1"/>
</dbReference>
<dbReference type="PANTHER" id="PTHR43281">
    <property type="entry name" value="FARNESYL DIPHOSPHATE SYNTHASE"/>
    <property type="match status" value="1"/>
</dbReference>
<comment type="cofactor">
    <cofactor evidence="1">
        <name>Mg(2+)</name>
        <dbReference type="ChEBI" id="CHEBI:18420"/>
    </cofactor>
</comment>
<dbReference type="InterPro" id="IPR000092">
    <property type="entry name" value="Polyprenyl_synt"/>
</dbReference>